<sequence length="367" mass="40376">MEQFYTILTEVGKAKIANATVLGEKVNITKFQVGDSNGQYYNPSETQTSLKNKVWESNITSIAPDENNPSWVVIFATIPGNVGGFNIREAGVFDDQGNMLAVSKIPETYKPTADNGSTKDLTIKIILEISNAEVVTIKVDPTVILASKKDLQVLETKMNTKIDTTKTDLEKKINKVATDLSTIELTGNKVTIEDTDNNFESGTVEGALKELAIKDKSLETAIANNKTEIDGEITDLKQSVSSGKQLIATAVTGKDVPTNGSDSFQQMADNIDSIKTKLPILEGDVGVTEDSEGNVYGVVDYEERHTYLDKDNLIYEVWKYGLTEIRKVFVDSQGFVYACSDYGHILLNIKIITLEKLAILKEREVVQ</sequence>
<evidence type="ECO:0000313" key="2">
    <source>
        <dbReference type="EMBL" id="MBP1856171.1"/>
    </source>
</evidence>
<proteinExistence type="predicted"/>
<dbReference type="InterPro" id="IPR022225">
    <property type="entry name" value="Phage_tail_fibre_N"/>
</dbReference>
<organism evidence="2 3">
    <name type="scientific">Metaclostridioides mangenotii</name>
    <dbReference type="NCBI Taxonomy" id="1540"/>
    <lineage>
        <taxon>Bacteria</taxon>
        <taxon>Bacillati</taxon>
        <taxon>Bacillota</taxon>
        <taxon>Clostridia</taxon>
        <taxon>Peptostreptococcales</taxon>
        <taxon>Peptostreptococcaceae</taxon>
        <taxon>Metaclostridioides</taxon>
    </lineage>
</organism>
<dbReference type="RefSeq" id="WP_209457514.1">
    <property type="nucleotide sequence ID" value="NZ_BAAACS010000017.1"/>
</dbReference>
<dbReference type="Proteomes" id="UP000767291">
    <property type="component" value="Unassembled WGS sequence"/>
</dbReference>
<dbReference type="EMBL" id="JAGGJX010000007">
    <property type="protein sequence ID" value="MBP1856171.1"/>
    <property type="molecule type" value="Genomic_DNA"/>
</dbReference>
<keyword evidence="3" id="KW-1185">Reference proteome</keyword>
<comment type="caution">
    <text evidence="2">The sequence shown here is derived from an EMBL/GenBank/DDBJ whole genome shotgun (WGS) entry which is preliminary data.</text>
</comment>
<feature type="domain" description="Phage tail fibre protein N-terminal" evidence="1">
    <location>
        <begin position="1"/>
        <end position="148"/>
    </location>
</feature>
<evidence type="ECO:0000313" key="3">
    <source>
        <dbReference type="Proteomes" id="UP000767291"/>
    </source>
</evidence>
<evidence type="ECO:0000259" key="1">
    <source>
        <dbReference type="Pfam" id="PF12571"/>
    </source>
</evidence>
<gene>
    <name evidence="2" type="ORF">J2Z43_002619</name>
</gene>
<protein>
    <submittedName>
        <fullName evidence="2">Phage-related tail fiber protein</fullName>
    </submittedName>
</protein>
<dbReference type="PANTHER" id="PTHR35191">
    <property type="entry name" value="PROPHAGE SIDE TAIL FIBER PROTEIN HOMOLOG STFQ-RELATED"/>
    <property type="match status" value="1"/>
</dbReference>
<name>A0ABS4EE02_9FIRM</name>
<dbReference type="PANTHER" id="PTHR35191:SF1">
    <property type="entry name" value="PROPHAGE SIDE TAIL FIBER PROTEIN HOMOLOG STFQ-RELATED"/>
    <property type="match status" value="1"/>
</dbReference>
<reference evidence="2 3" key="1">
    <citation type="submission" date="2021-03" db="EMBL/GenBank/DDBJ databases">
        <title>Genomic Encyclopedia of Type Strains, Phase IV (KMG-IV): sequencing the most valuable type-strain genomes for metagenomic binning, comparative biology and taxonomic classification.</title>
        <authorList>
            <person name="Goeker M."/>
        </authorList>
    </citation>
    <scope>NUCLEOTIDE SEQUENCE [LARGE SCALE GENOMIC DNA]</scope>
    <source>
        <strain evidence="2 3">DSM 1289</strain>
    </source>
</reference>
<accession>A0ABS4EE02</accession>
<dbReference type="Pfam" id="PF12571">
    <property type="entry name" value="Phage_tail_fib"/>
    <property type="match status" value="1"/>
</dbReference>
<dbReference type="InterPro" id="IPR051934">
    <property type="entry name" value="Phage_Tail_Fiber_Structural"/>
</dbReference>